<accession>X1MPE4</accession>
<gene>
    <name evidence="1" type="ORF">S06H3_33147</name>
</gene>
<reference evidence="1" key="1">
    <citation type="journal article" date="2014" name="Front. Microbiol.">
        <title>High frequency of phylogenetically diverse reductive dehalogenase-homologous genes in deep subseafloor sedimentary metagenomes.</title>
        <authorList>
            <person name="Kawai M."/>
            <person name="Futagami T."/>
            <person name="Toyoda A."/>
            <person name="Takaki Y."/>
            <person name="Nishi S."/>
            <person name="Hori S."/>
            <person name="Arai W."/>
            <person name="Tsubouchi T."/>
            <person name="Morono Y."/>
            <person name="Uchiyama I."/>
            <person name="Ito T."/>
            <person name="Fujiyama A."/>
            <person name="Inagaki F."/>
            <person name="Takami H."/>
        </authorList>
    </citation>
    <scope>NUCLEOTIDE SEQUENCE</scope>
    <source>
        <strain evidence="1">Expedition CK06-06</strain>
    </source>
</reference>
<sequence length="31" mass="3756">MKAKKFDAVEIKRRLQKEAEERLSHLSEKEQ</sequence>
<evidence type="ECO:0000313" key="1">
    <source>
        <dbReference type="EMBL" id="GAI19911.1"/>
    </source>
</evidence>
<name>X1MPE4_9ZZZZ</name>
<dbReference type="EMBL" id="BARV01019764">
    <property type="protein sequence ID" value="GAI19911.1"/>
    <property type="molecule type" value="Genomic_DNA"/>
</dbReference>
<comment type="caution">
    <text evidence="1">The sequence shown here is derived from an EMBL/GenBank/DDBJ whole genome shotgun (WGS) entry which is preliminary data.</text>
</comment>
<feature type="non-terminal residue" evidence="1">
    <location>
        <position position="31"/>
    </location>
</feature>
<protein>
    <submittedName>
        <fullName evidence="1">Uncharacterized protein</fullName>
    </submittedName>
</protein>
<organism evidence="1">
    <name type="scientific">marine sediment metagenome</name>
    <dbReference type="NCBI Taxonomy" id="412755"/>
    <lineage>
        <taxon>unclassified sequences</taxon>
        <taxon>metagenomes</taxon>
        <taxon>ecological metagenomes</taxon>
    </lineage>
</organism>
<proteinExistence type="predicted"/>
<dbReference type="AlphaFoldDB" id="X1MPE4"/>